<proteinExistence type="predicted"/>
<dbReference type="Proteomes" id="UP000646738">
    <property type="component" value="Unassembled WGS sequence"/>
</dbReference>
<dbReference type="EMBL" id="BNEA01000010">
    <property type="protein sequence ID" value="GHI52736.1"/>
    <property type="molecule type" value="Genomic_DNA"/>
</dbReference>
<protein>
    <submittedName>
        <fullName evidence="2">Uncharacterized protein</fullName>
    </submittedName>
</protein>
<keyword evidence="3" id="KW-1185">Reference proteome</keyword>
<dbReference type="RefSeq" id="WP_189998231.1">
    <property type="nucleotide sequence ID" value="NZ_BNCB01000020.1"/>
</dbReference>
<name>A0ABQ3RA46_STRRR</name>
<accession>A0ABQ3RA46</accession>
<sequence>MTLATLTPGAGTALLSGPAPGLRSQQVGPGWEVLLMPEPLARSVLATIAGTAAESAVGWIFAHGGAWGIFLPARSDDPAWPSGTTYLTAGDLVTLPPSPGDSPKVTARRGGWT</sequence>
<organism evidence="2 3">
    <name type="scientific">Streptomyces rubradiris</name>
    <name type="common">Streptomyces achromogenes subsp. rubradiris</name>
    <dbReference type="NCBI Taxonomy" id="285531"/>
    <lineage>
        <taxon>Bacteria</taxon>
        <taxon>Bacillati</taxon>
        <taxon>Actinomycetota</taxon>
        <taxon>Actinomycetes</taxon>
        <taxon>Kitasatosporales</taxon>
        <taxon>Streptomycetaceae</taxon>
        <taxon>Streptomyces</taxon>
    </lineage>
</organism>
<comment type="caution">
    <text evidence="2">The sequence shown here is derived from an EMBL/GenBank/DDBJ whole genome shotgun (WGS) entry which is preliminary data.</text>
</comment>
<feature type="region of interest" description="Disordered" evidence="1">
    <location>
        <begin position="92"/>
        <end position="113"/>
    </location>
</feature>
<evidence type="ECO:0000313" key="2">
    <source>
        <dbReference type="EMBL" id="GHI52736.1"/>
    </source>
</evidence>
<gene>
    <name evidence="2" type="ORF">Srubr_25820</name>
</gene>
<evidence type="ECO:0000313" key="3">
    <source>
        <dbReference type="Proteomes" id="UP000646738"/>
    </source>
</evidence>
<evidence type="ECO:0000256" key="1">
    <source>
        <dbReference type="SAM" id="MobiDB-lite"/>
    </source>
</evidence>
<reference evidence="3" key="1">
    <citation type="submission" date="2023-07" db="EMBL/GenBank/DDBJ databases">
        <title>Whole genome shotgun sequence of Streptomyces achromogenes subsp. rubradiris NBRC 14000.</title>
        <authorList>
            <person name="Komaki H."/>
            <person name="Tamura T."/>
        </authorList>
    </citation>
    <scope>NUCLEOTIDE SEQUENCE [LARGE SCALE GENOMIC DNA]</scope>
    <source>
        <strain evidence="3">NBRC 14000</strain>
    </source>
</reference>